<feature type="region of interest" description="Disordered" evidence="1">
    <location>
        <begin position="78"/>
        <end position="115"/>
    </location>
</feature>
<evidence type="ECO:0000313" key="3">
    <source>
        <dbReference type="Proteomes" id="UP000029014"/>
    </source>
</evidence>
<comment type="caution">
    <text evidence="2">The sequence shown here is derived from an EMBL/GenBank/DDBJ whole genome shotgun (WGS) entry which is preliminary data.</text>
</comment>
<gene>
    <name evidence="2" type="ORF">BMIN_1499</name>
</gene>
<organism evidence="2 3">
    <name type="scientific">Bifidobacterium minimum</name>
    <dbReference type="NCBI Taxonomy" id="1693"/>
    <lineage>
        <taxon>Bacteria</taxon>
        <taxon>Bacillati</taxon>
        <taxon>Actinomycetota</taxon>
        <taxon>Actinomycetes</taxon>
        <taxon>Bifidobacteriales</taxon>
        <taxon>Bifidobacteriaceae</taxon>
        <taxon>Bifidobacterium</taxon>
    </lineage>
</organism>
<sequence>MNASVTVRTHPRRRWLQRQYEVRTFEESGAYWARRYPMNEPTAAVRKAMRNVLPVAAPTWMPLTLKAKRPARRIWHSPVASPTMTDPTAPPRRKRVPSRRAERYAPAAVPTRRATPTSVNGEWMVAGWCCPVPRRAAHSGNRTAPPLARGARNECMAWMVSLRFREAVVDSSVGSDVPLQDRFYR</sequence>
<evidence type="ECO:0000256" key="1">
    <source>
        <dbReference type="SAM" id="MobiDB-lite"/>
    </source>
</evidence>
<dbReference type="AlphaFoldDB" id="A0A087BLD3"/>
<accession>A0A087BLD3</accession>
<name>A0A087BLD3_9BIFI</name>
<reference evidence="2 3" key="1">
    <citation type="submission" date="2014-03" db="EMBL/GenBank/DDBJ databases">
        <title>Genomics of Bifidobacteria.</title>
        <authorList>
            <person name="Ventura M."/>
            <person name="Milani C."/>
            <person name="Lugli G.A."/>
        </authorList>
    </citation>
    <scope>NUCLEOTIDE SEQUENCE [LARGE SCALE GENOMIC DNA]</scope>
    <source>
        <strain evidence="2 3">LMG 11592</strain>
    </source>
</reference>
<protein>
    <submittedName>
        <fullName evidence="2">Uncharacterized protein</fullName>
    </submittedName>
</protein>
<dbReference type="STRING" id="1693.BMIN_1499"/>
<dbReference type="EMBL" id="JGZD01000012">
    <property type="protein sequence ID" value="KFI71833.1"/>
    <property type="molecule type" value="Genomic_DNA"/>
</dbReference>
<evidence type="ECO:0000313" key="2">
    <source>
        <dbReference type="EMBL" id="KFI71833.1"/>
    </source>
</evidence>
<dbReference type="Proteomes" id="UP000029014">
    <property type="component" value="Unassembled WGS sequence"/>
</dbReference>
<keyword evidence="3" id="KW-1185">Reference proteome</keyword>
<proteinExistence type="predicted"/>
<feature type="compositionally biased region" description="Low complexity" evidence="1">
    <location>
        <begin position="104"/>
        <end position="115"/>
    </location>
</feature>